<dbReference type="Proteomes" id="UP000694005">
    <property type="component" value="Chromosome A09"/>
</dbReference>
<organism evidence="1 2">
    <name type="scientific">Brassica campestris</name>
    <name type="common">Field mustard</name>
    <dbReference type="NCBI Taxonomy" id="3711"/>
    <lineage>
        <taxon>Eukaryota</taxon>
        <taxon>Viridiplantae</taxon>
        <taxon>Streptophyta</taxon>
        <taxon>Embryophyta</taxon>
        <taxon>Tracheophyta</taxon>
        <taxon>Spermatophyta</taxon>
        <taxon>Magnoliopsida</taxon>
        <taxon>eudicotyledons</taxon>
        <taxon>Gunneridae</taxon>
        <taxon>Pentapetalae</taxon>
        <taxon>rosids</taxon>
        <taxon>malvids</taxon>
        <taxon>Brassicales</taxon>
        <taxon>Brassicaceae</taxon>
        <taxon>Brassiceae</taxon>
        <taxon>Brassica</taxon>
    </lineage>
</organism>
<dbReference type="Gramene" id="A09p53000.2_BraZ1">
    <property type="protein sequence ID" value="A09p53000.2_BraZ1.CDS.1"/>
    <property type="gene ID" value="A09g53000.2_BraZ1"/>
</dbReference>
<dbReference type="EMBL" id="LS974625">
    <property type="protein sequence ID" value="CAG7864833.1"/>
    <property type="molecule type" value="Genomic_DNA"/>
</dbReference>
<protein>
    <submittedName>
        <fullName evidence="1">Uncharacterized protein</fullName>
    </submittedName>
</protein>
<proteinExistence type="predicted"/>
<evidence type="ECO:0000313" key="2">
    <source>
        <dbReference type="Proteomes" id="UP000694005"/>
    </source>
</evidence>
<reference evidence="1 2" key="1">
    <citation type="submission" date="2021-07" db="EMBL/GenBank/DDBJ databases">
        <authorList>
            <consortium name="Genoscope - CEA"/>
            <person name="William W."/>
        </authorList>
    </citation>
    <scope>NUCLEOTIDE SEQUENCE [LARGE SCALE GENOMIC DNA]</scope>
</reference>
<dbReference type="AlphaFoldDB" id="A0A8D9D0Y2"/>
<gene>
    <name evidence="1" type="ORF">BRAPAZ1V2_A09P53000.2</name>
</gene>
<name>A0A8D9D0Y2_BRACM</name>
<accession>A0A8D9D0Y2</accession>
<evidence type="ECO:0000313" key="1">
    <source>
        <dbReference type="EMBL" id="CAG7864833.1"/>
    </source>
</evidence>
<sequence length="63" mass="7370">MHEEFISVSGYLCNGLFSIGEDGFRTRRIVSFYMLFGRHQDPERKFPQIRDHLCTKDAKFKGG</sequence>